<dbReference type="PANTHER" id="PTHR43537:SF5">
    <property type="entry name" value="UXU OPERON TRANSCRIPTIONAL REGULATOR"/>
    <property type="match status" value="1"/>
</dbReference>
<evidence type="ECO:0000313" key="5">
    <source>
        <dbReference type="EMBL" id="WCT80138.1"/>
    </source>
</evidence>
<dbReference type="Proteomes" id="UP001218231">
    <property type="component" value="Plasmid unnamed1"/>
</dbReference>
<accession>A0ABY7U4K5</accession>
<dbReference type="SMART" id="SM00345">
    <property type="entry name" value="HTH_GNTR"/>
    <property type="match status" value="1"/>
</dbReference>
<keyword evidence="6" id="KW-1185">Reference proteome</keyword>
<keyword evidence="3" id="KW-0804">Transcription</keyword>
<dbReference type="Gene3D" id="1.10.10.10">
    <property type="entry name" value="Winged helix-like DNA-binding domain superfamily/Winged helix DNA-binding domain"/>
    <property type="match status" value="1"/>
</dbReference>
<keyword evidence="5" id="KW-0614">Plasmid</keyword>
<sequence>MLTIDDDIGRLRAYIDQAGASGEDRLPAEPKLCEELGLSRGRLRTLLRRLESEGAIWRHVGKGTFIGQRQANLDDAAPSPHISADDIMDARLLLEPQLAAQAAVHATQVQISAMEQCLTDMETCDTLSQWRRLDERLHRLIAEATRNHLLLMLYDVLRSQMRHSIGARVDEAFSTLPAPRMDSDTQHAEIVDAINRHNPVQAENLMRQHLQAVRTILFGTR</sequence>
<keyword evidence="2" id="KW-0238">DNA-binding</keyword>
<geneLocation type="plasmid" evidence="5 6">
    <name>unnamed1</name>
</geneLocation>
<dbReference type="InterPro" id="IPR008920">
    <property type="entry name" value="TF_FadR/GntR_C"/>
</dbReference>
<feature type="domain" description="HTH gntR-type" evidence="4">
    <location>
        <begin position="1"/>
        <end position="69"/>
    </location>
</feature>
<dbReference type="PRINTS" id="PR00035">
    <property type="entry name" value="HTHGNTR"/>
</dbReference>
<evidence type="ECO:0000256" key="1">
    <source>
        <dbReference type="ARBA" id="ARBA00023015"/>
    </source>
</evidence>
<dbReference type="SUPFAM" id="SSF48008">
    <property type="entry name" value="GntR ligand-binding domain-like"/>
    <property type="match status" value="1"/>
</dbReference>
<dbReference type="SUPFAM" id="SSF46785">
    <property type="entry name" value="Winged helix' DNA-binding domain"/>
    <property type="match status" value="1"/>
</dbReference>
<dbReference type="InterPro" id="IPR000524">
    <property type="entry name" value="Tscrpt_reg_HTH_GntR"/>
</dbReference>
<dbReference type="Gene3D" id="1.20.120.530">
    <property type="entry name" value="GntR ligand-binding domain-like"/>
    <property type="match status" value="1"/>
</dbReference>
<dbReference type="SMART" id="SM00895">
    <property type="entry name" value="FCD"/>
    <property type="match status" value="1"/>
</dbReference>
<evidence type="ECO:0000313" key="6">
    <source>
        <dbReference type="Proteomes" id="UP001218231"/>
    </source>
</evidence>
<evidence type="ECO:0000259" key="4">
    <source>
        <dbReference type="PROSITE" id="PS50949"/>
    </source>
</evidence>
<dbReference type="Pfam" id="PF00392">
    <property type="entry name" value="GntR"/>
    <property type="match status" value="1"/>
</dbReference>
<evidence type="ECO:0000256" key="2">
    <source>
        <dbReference type="ARBA" id="ARBA00023125"/>
    </source>
</evidence>
<dbReference type="InterPro" id="IPR036388">
    <property type="entry name" value="WH-like_DNA-bd_sf"/>
</dbReference>
<dbReference type="InterPro" id="IPR036390">
    <property type="entry name" value="WH_DNA-bd_sf"/>
</dbReference>
<dbReference type="EMBL" id="CP117418">
    <property type="protein sequence ID" value="WCT80138.1"/>
    <property type="molecule type" value="Genomic_DNA"/>
</dbReference>
<dbReference type="InterPro" id="IPR011711">
    <property type="entry name" value="GntR_C"/>
</dbReference>
<gene>
    <name evidence="5" type="ORF">PQ457_19590</name>
</gene>
<proteinExistence type="predicted"/>
<dbReference type="PANTHER" id="PTHR43537">
    <property type="entry name" value="TRANSCRIPTIONAL REGULATOR, GNTR FAMILY"/>
    <property type="match status" value="1"/>
</dbReference>
<evidence type="ECO:0000256" key="3">
    <source>
        <dbReference type="ARBA" id="ARBA00023163"/>
    </source>
</evidence>
<organism evidence="5 6">
    <name type="scientific">Novosphingobium humi</name>
    <dbReference type="NCBI Taxonomy" id="2282397"/>
    <lineage>
        <taxon>Bacteria</taxon>
        <taxon>Pseudomonadati</taxon>
        <taxon>Pseudomonadota</taxon>
        <taxon>Alphaproteobacteria</taxon>
        <taxon>Sphingomonadales</taxon>
        <taxon>Sphingomonadaceae</taxon>
        <taxon>Novosphingobium</taxon>
    </lineage>
</organism>
<dbReference type="Pfam" id="PF07729">
    <property type="entry name" value="FCD"/>
    <property type="match status" value="1"/>
</dbReference>
<name>A0ABY7U4K5_9SPHN</name>
<protein>
    <submittedName>
        <fullName evidence="5">FCD domain-containing protein</fullName>
    </submittedName>
</protein>
<keyword evidence="1" id="KW-0805">Transcription regulation</keyword>
<dbReference type="PROSITE" id="PS50949">
    <property type="entry name" value="HTH_GNTR"/>
    <property type="match status" value="1"/>
</dbReference>
<reference evidence="5 6" key="1">
    <citation type="submission" date="2023-02" db="EMBL/GenBank/DDBJ databases">
        <title>Genome sequence of Novosphingobium humi KACC 19094.</title>
        <authorList>
            <person name="Kim S."/>
            <person name="Heo J."/>
            <person name="Kwon S.-W."/>
        </authorList>
    </citation>
    <scope>NUCLEOTIDE SEQUENCE [LARGE SCALE GENOMIC DNA]</scope>
    <source>
        <strain evidence="5 6">KACC 19094</strain>
        <plasmid evidence="5 6">unnamed1</plasmid>
    </source>
</reference>